<protein>
    <recommendedName>
        <fullName evidence="3">Outer membrane protein beta-barrel domain-containing protein</fullName>
    </recommendedName>
</protein>
<keyword evidence="2" id="KW-1185">Reference proteome</keyword>
<dbReference type="EMBL" id="QRGR01000020">
    <property type="protein sequence ID" value="RDV13877.1"/>
    <property type="molecule type" value="Genomic_DNA"/>
</dbReference>
<gene>
    <name evidence="1" type="ORF">DXT99_17780</name>
</gene>
<name>A0A3D8L940_9BACT</name>
<accession>A0A3D8L940</accession>
<evidence type="ECO:0008006" key="3">
    <source>
        <dbReference type="Google" id="ProtNLM"/>
    </source>
</evidence>
<evidence type="ECO:0000313" key="1">
    <source>
        <dbReference type="EMBL" id="RDV13877.1"/>
    </source>
</evidence>
<proteinExistence type="predicted"/>
<comment type="caution">
    <text evidence="1">The sequence shown here is derived from an EMBL/GenBank/DDBJ whole genome shotgun (WGS) entry which is preliminary data.</text>
</comment>
<dbReference type="Proteomes" id="UP000256708">
    <property type="component" value="Unassembled WGS sequence"/>
</dbReference>
<sequence>MIGGSGYGSFQEGFDVTLPPNFGYFVTDNLAAGSGLSLVYSKRNNYRNIATGLQPFVRYYFGQDAPTRVFAQANGNILYGGDKSTYGESEQKNSYRHHSLGARLGLAHFITEQVGLEVKLHYNYNFPGSNLTSSAFGFSFGFQIHLPNSASM</sequence>
<evidence type="ECO:0000313" key="2">
    <source>
        <dbReference type="Proteomes" id="UP000256708"/>
    </source>
</evidence>
<organism evidence="1 2">
    <name type="scientific">Pontibacter diazotrophicus</name>
    <dbReference type="NCBI Taxonomy" id="1400979"/>
    <lineage>
        <taxon>Bacteria</taxon>
        <taxon>Pseudomonadati</taxon>
        <taxon>Bacteroidota</taxon>
        <taxon>Cytophagia</taxon>
        <taxon>Cytophagales</taxon>
        <taxon>Hymenobacteraceae</taxon>
        <taxon>Pontibacter</taxon>
    </lineage>
</organism>
<reference evidence="2" key="1">
    <citation type="submission" date="2018-08" db="EMBL/GenBank/DDBJ databases">
        <authorList>
            <person name="Liu Z.-W."/>
            <person name="Du Z.-J."/>
        </authorList>
    </citation>
    <scope>NUCLEOTIDE SEQUENCE [LARGE SCALE GENOMIC DNA]</scope>
    <source>
        <strain evidence="2">H4X</strain>
    </source>
</reference>
<dbReference type="AlphaFoldDB" id="A0A3D8L940"/>